<name>A0A177YLJ8_9NOCA</name>
<feature type="transmembrane region" description="Helical" evidence="5">
    <location>
        <begin position="85"/>
        <end position="103"/>
    </location>
</feature>
<feature type="domain" description="Inositolphosphotransferase Aur1/Ipt1" evidence="6">
    <location>
        <begin position="195"/>
        <end position="351"/>
    </location>
</feature>
<evidence type="ECO:0000259" key="7">
    <source>
        <dbReference type="Pfam" id="PF19356"/>
    </source>
</evidence>
<feature type="transmembrane region" description="Helical" evidence="5">
    <location>
        <begin position="369"/>
        <end position="388"/>
    </location>
</feature>
<dbReference type="InterPro" id="IPR045977">
    <property type="entry name" value="DUF5933"/>
</dbReference>
<evidence type="ECO:0008006" key="10">
    <source>
        <dbReference type="Google" id="ProtNLM"/>
    </source>
</evidence>
<gene>
    <name evidence="8" type="ORF">A3K89_16825</name>
</gene>
<keyword evidence="2 5" id="KW-0812">Transmembrane</keyword>
<protein>
    <recommendedName>
        <fullName evidence="10">PAP2 superfamily protein</fullName>
    </recommendedName>
</protein>
<feature type="transmembrane region" description="Helical" evidence="5">
    <location>
        <begin position="21"/>
        <end position="42"/>
    </location>
</feature>
<keyword evidence="3 5" id="KW-1133">Transmembrane helix</keyword>
<evidence type="ECO:0000256" key="5">
    <source>
        <dbReference type="SAM" id="Phobius"/>
    </source>
</evidence>
<dbReference type="PANTHER" id="PTHR31310">
    <property type="match status" value="1"/>
</dbReference>
<feature type="transmembrane region" description="Helical" evidence="5">
    <location>
        <begin position="339"/>
        <end position="357"/>
    </location>
</feature>
<dbReference type="CDD" id="cd03386">
    <property type="entry name" value="PAP2_Aur1_like"/>
    <property type="match status" value="1"/>
</dbReference>
<feature type="transmembrane region" description="Helical" evidence="5">
    <location>
        <begin position="198"/>
        <end position="218"/>
    </location>
</feature>
<organism evidence="8 9">
    <name type="scientific">Rhodococcoides kyotonense</name>
    <dbReference type="NCBI Taxonomy" id="398843"/>
    <lineage>
        <taxon>Bacteria</taxon>
        <taxon>Bacillati</taxon>
        <taxon>Actinomycetota</taxon>
        <taxon>Actinomycetes</taxon>
        <taxon>Mycobacteriales</taxon>
        <taxon>Nocardiaceae</taxon>
        <taxon>Rhodococcoides</taxon>
    </lineage>
</organism>
<dbReference type="EMBL" id="LVHI01000004">
    <property type="protein sequence ID" value="OAK56476.1"/>
    <property type="molecule type" value="Genomic_DNA"/>
</dbReference>
<comment type="subcellular location">
    <subcellularLocation>
        <location evidence="1">Membrane</location>
        <topology evidence="1">Multi-pass membrane protein</topology>
    </subcellularLocation>
</comment>
<evidence type="ECO:0000256" key="2">
    <source>
        <dbReference type="ARBA" id="ARBA00022692"/>
    </source>
</evidence>
<dbReference type="InterPro" id="IPR052185">
    <property type="entry name" value="IPC_Synthase-Related"/>
</dbReference>
<evidence type="ECO:0000256" key="4">
    <source>
        <dbReference type="ARBA" id="ARBA00023136"/>
    </source>
</evidence>
<dbReference type="PANTHER" id="PTHR31310:SF7">
    <property type="entry name" value="PA-PHOSPHATASE RELATED-FAMILY PROTEIN DDB_G0268928"/>
    <property type="match status" value="1"/>
</dbReference>
<feature type="transmembrane region" description="Helical" evidence="5">
    <location>
        <begin position="109"/>
        <end position="128"/>
    </location>
</feature>
<evidence type="ECO:0000256" key="1">
    <source>
        <dbReference type="ARBA" id="ARBA00004141"/>
    </source>
</evidence>
<dbReference type="GO" id="GO:0016020">
    <property type="term" value="C:membrane"/>
    <property type="evidence" value="ECO:0007669"/>
    <property type="project" value="UniProtKB-SubCell"/>
</dbReference>
<feature type="domain" description="DUF5933" evidence="7">
    <location>
        <begin position="28"/>
        <end position="157"/>
    </location>
</feature>
<evidence type="ECO:0000256" key="3">
    <source>
        <dbReference type="ARBA" id="ARBA00022989"/>
    </source>
</evidence>
<keyword evidence="9" id="KW-1185">Reference proteome</keyword>
<dbReference type="Proteomes" id="UP000077519">
    <property type="component" value="Unassembled WGS sequence"/>
</dbReference>
<dbReference type="Pfam" id="PF14378">
    <property type="entry name" value="PAP2_3"/>
    <property type="match status" value="1"/>
</dbReference>
<evidence type="ECO:0000313" key="9">
    <source>
        <dbReference type="Proteomes" id="UP000077519"/>
    </source>
</evidence>
<comment type="caution">
    <text evidence="8">The sequence shown here is derived from an EMBL/GenBank/DDBJ whole genome shotgun (WGS) entry which is preliminary data.</text>
</comment>
<sequence>MNGVLQGEERALTGSQMSGSLRPFAIGAAVVAVSLLSLQLVASRYGFSGPLPSIVNDFVGTPKSMAVPWGGLALALVGVAARVRVWALASAVAIDLVGIVVRLDAGLPFSVGNGAVIVLTGLALYAVARRDPRGLKAACLGGLLILATKIGDVWLQITTIVRPYVLDEYAQLADHALGNPSWLVGSALAELGPGVYAVLHWVYIQLPVAAIAIAIYQLRGVTTGAWPSHYLVRTFLLIGIVGPIFYILFPVVGPVFAFGPDGDGFQLGNFWPTVVPFDGTPSAIGFDGETPRNCMPSLHTAWALALFVHSRRGPWWLRLGGTAWLVCTLAATLGFGYHYGVDLVAGVVLCLTLESILRDPERGWDRARVRLVAFGAMIMVVLLLSYRYLAVQFGNYPELFGPLILVLMGAVVGMFYATFFAAPGTALATWGGRPSLRPTPSR</sequence>
<proteinExistence type="predicted"/>
<reference evidence="8 9" key="1">
    <citation type="submission" date="2016-03" db="EMBL/GenBank/DDBJ databases">
        <title>Genome sequence of Rhodococcus kyotonensis KB10.</title>
        <authorList>
            <person name="Jeong H."/>
            <person name="Hong C.E."/>
            <person name="Jo S.H."/>
            <person name="Park J.M."/>
        </authorList>
    </citation>
    <scope>NUCLEOTIDE SEQUENCE [LARGE SCALE GENOMIC DNA]</scope>
    <source>
        <strain evidence="8 9">KB10</strain>
    </source>
</reference>
<feature type="transmembrane region" description="Helical" evidence="5">
    <location>
        <begin position="400"/>
        <end position="428"/>
    </location>
</feature>
<feature type="transmembrane region" description="Helical" evidence="5">
    <location>
        <begin position="135"/>
        <end position="157"/>
    </location>
</feature>
<evidence type="ECO:0000259" key="6">
    <source>
        <dbReference type="Pfam" id="PF14378"/>
    </source>
</evidence>
<dbReference type="AlphaFoldDB" id="A0A177YLJ8"/>
<dbReference type="InterPro" id="IPR026841">
    <property type="entry name" value="Aur1/Ipt1"/>
</dbReference>
<keyword evidence="4 5" id="KW-0472">Membrane</keyword>
<dbReference type="Pfam" id="PF19356">
    <property type="entry name" value="DUF5933"/>
    <property type="match status" value="1"/>
</dbReference>
<feature type="transmembrane region" description="Helical" evidence="5">
    <location>
        <begin position="62"/>
        <end position="80"/>
    </location>
</feature>
<evidence type="ECO:0000313" key="8">
    <source>
        <dbReference type="EMBL" id="OAK56476.1"/>
    </source>
</evidence>
<accession>A0A177YLJ8</accession>
<feature type="transmembrane region" description="Helical" evidence="5">
    <location>
        <begin position="230"/>
        <end position="249"/>
    </location>
</feature>